<evidence type="ECO:0000256" key="2">
    <source>
        <dbReference type="ARBA" id="ARBA00005619"/>
    </source>
</evidence>
<dbReference type="GO" id="GO:0005794">
    <property type="term" value="C:Golgi apparatus"/>
    <property type="evidence" value="ECO:0007669"/>
    <property type="project" value="TreeGrafter"/>
</dbReference>
<keyword evidence="13" id="KW-1185">Reference proteome</keyword>
<comment type="similarity">
    <text evidence="2">Belongs to the SRP receptor beta subunit family.</text>
</comment>
<dbReference type="GeneID" id="94828220"/>
<dbReference type="EMBL" id="MLAK01000871">
    <property type="protein sequence ID" value="OHT02322.1"/>
    <property type="molecule type" value="Genomic_DNA"/>
</dbReference>
<dbReference type="Gene3D" id="3.40.50.300">
    <property type="entry name" value="P-loop containing nucleotide triphosphate hydrolases"/>
    <property type="match status" value="1"/>
</dbReference>
<dbReference type="VEuPathDB" id="TrichDB:TRFO_07140"/>
<dbReference type="SMART" id="SM00177">
    <property type="entry name" value="ARF"/>
    <property type="match status" value="1"/>
</dbReference>
<comment type="caution">
    <text evidence="12">The sequence shown here is derived from an EMBL/GenBank/DDBJ whole genome shotgun (WGS) entry which is preliminary data.</text>
</comment>
<keyword evidence="8" id="KW-0342">GTP-binding</keyword>
<evidence type="ECO:0000256" key="5">
    <source>
        <dbReference type="ARBA" id="ARBA00022741"/>
    </source>
</evidence>
<dbReference type="InterPro" id="IPR019009">
    <property type="entry name" value="SRP_receptor_beta_su"/>
</dbReference>
<evidence type="ECO:0000256" key="1">
    <source>
        <dbReference type="ARBA" id="ARBA00004389"/>
    </source>
</evidence>
<evidence type="ECO:0000256" key="7">
    <source>
        <dbReference type="ARBA" id="ARBA00022989"/>
    </source>
</evidence>
<dbReference type="GO" id="GO:0005789">
    <property type="term" value="C:endoplasmic reticulum membrane"/>
    <property type="evidence" value="ECO:0007669"/>
    <property type="project" value="UniProtKB-SubCell"/>
</dbReference>
<dbReference type="AlphaFoldDB" id="A0A1J4JUD3"/>
<evidence type="ECO:0000256" key="9">
    <source>
        <dbReference type="ARBA" id="ARBA00023136"/>
    </source>
</evidence>
<dbReference type="PANTHER" id="PTHR45909">
    <property type="entry name" value="ADP-RIBOSYLATION FACTOR-RELATED PROTEIN 1"/>
    <property type="match status" value="1"/>
</dbReference>
<evidence type="ECO:0000313" key="13">
    <source>
        <dbReference type="Proteomes" id="UP000179807"/>
    </source>
</evidence>
<dbReference type="GO" id="GO:0005525">
    <property type="term" value="F:GTP binding"/>
    <property type="evidence" value="ECO:0007669"/>
    <property type="project" value="UniProtKB-KW"/>
</dbReference>
<keyword evidence="6" id="KW-0256">Endoplasmic reticulum</keyword>
<dbReference type="GO" id="GO:0003924">
    <property type="term" value="F:GTPase activity"/>
    <property type="evidence" value="ECO:0007669"/>
    <property type="project" value="TreeGrafter"/>
</dbReference>
<sequence length="227" mass="25444">MELDITLLITIGIIVVTVIVGLVLFLNRAPKVKNVYLVGLTGSGKTTLFYKIVAKEKMSTITSQVRNSFTIQENKKTLNLIDLPGHPRIRTEVMNSIKTASAIIFTIDSETVLKYISDVANFLYDILSEPEITKNKVPLLILATKSDIDGARDIDLIQQELEKEIDFIRSNRLKSNYVEDGESEQLFIGEEGKDFAFSQLINPVSYGACSHTAIDQVQDFINVIMRK</sequence>
<dbReference type="SUPFAM" id="SSF52540">
    <property type="entry name" value="P-loop containing nucleoside triphosphate hydrolases"/>
    <property type="match status" value="1"/>
</dbReference>
<evidence type="ECO:0000256" key="3">
    <source>
        <dbReference type="ARBA" id="ARBA00020256"/>
    </source>
</evidence>
<dbReference type="GO" id="GO:0034067">
    <property type="term" value="P:protein localization to Golgi apparatus"/>
    <property type="evidence" value="ECO:0007669"/>
    <property type="project" value="TreeGrafter"/>
</dbReference>
<dbReference type="InterPro" id="IPR027417">
    <property type="entry name" value="P-loop_NTPase"/>
</dbReference>
<accession>A0A1J4JUD3</accession>
<dbReference type="GO" id="GO:0043001">
    <property type="term" value="P:Golgi to plasma membrane protein transport"/>
    <property type="evidence" value="ECO:0007669"/>
    <property type="project" value="TreeGrafter"/>
</dbReference>
<evidence type="ECO:0000256" key="4">
    <source>
        <dbReference type="ARBA" id="ARBA00022692"/>
    </source>
</evidence>
<keyword evidence="4 11" id="KW-0812">Transmembrane</keyword>
<evidence type="ECO:0000256" key="10">
    <source>
        <dbReference type="ARBA" id="ARBA00023170"/>
    </source>
</evidence>
<evidence type="ECO:0000256" key="6">
    <source>
        <dbReference type="ARBA" id="ARBA00022824"/>
    </source>
</evidence>
<evidence type="ECO:0000313" key="12">
    <source>
        <dbReference type="EMBL" id="OHT02322.1"/>
    </source>
</evidence>
<protein>
    <recommendedName>
        <fullName evidence="3">Signal recognition particle receptor subunit beta</fullName>
    </recommendedName>
</protein>
<organism evidence="12 13">
    <name type="scientific">Tritrichomonas foetus</name>
    <dbReference type="NCBI Taxonomy" id="1144522"/>
    <lineage>
        <taxon>Eukaryota</taxon>
        <taxon>Metamonada</taxon>
        <taxon>Parabasalia</taxon>
        <taxon>Tritrichomonadida</taxon>
        <taxon>Tritrichomonadidae</taxon>
        <taxon>Tritrichomonas</taxon>
    </lineage>
</organism>
<dbReference type="NCBIfam" id="TIGR00231">
    <property type="entry name" value="small_GTP"/>
    <property type="match status" value="1"/>
</dbReference>
<dbReference type="InterPro" id="IPR005225">
    <property type="entry name" value="Small_GTP-bd"/>
</dbReference>
<dbReference type="GO" id="GO:0006886">
    <property type="term" value="P:intracellular protein transport"/>
    <property type="evidence" value="ECO:0007669"/>
    <property type="project" value="TreeGrafter"/>
</dbReference>
<dbReference type="OrthoDB" id="41266at2759"/>
<dbReference type="Proteomes" id="UP000179807">
    <property type="component" value="Unassembled WGS sequence"/>
</dbReference>
<evidence type="ECO:0000256" key="11">
    <source>
        <dbReference type="SAM" id="Phobius"/>
    </source>
</evidence>
<keyword evidence="9 11" id="KW-0472">Membrane</keyword>
<feature type="transmembrane region" description="Helical" evidence="11">
    <location>
        <begin position="6"/>
        <end position="26"/>
    </location>
</feature>
<gene>
    <name evidence="12" type="primary">Srprb</name>
    <name evidence="12" type="ORF">TRFO_07140</name>
</gene>
<reference evidence="12" key="1">
    <citation type="submission" date="2016-10" db="EMBL/GenBank/DDBJ databases">
        <authorList>
            <person name="Benchimol M."/>
            <person name="Almeida L.G."/>
            <person name="Vasconcelos A.T."/>
            <person name="Perreira-Neves A."/>
            <person name="Rosa I.A."/>
            <person name="Tasca T."/>
            <person name="Bogo M.R."/>
            <person name="de Souza W."/>
        </authorList>
    </citation>
    <scope>NUCLEOTIDE SEQUENCE [LARGE SCALE GENOMIC DNA]</scope>
    <source>
        <strain evidence="12">K</strain>
    </source>
</reference>
<proteinExistence type="inferred from homology"/>
<comment type="subcellular location">
    <subcellularLocation>
        <location evidence="1">Endoplasmic reticulum membrane</location>
        <topology evidence="1">Single-pass membrane protein</topology>
    </subcellularLocation>
</comment>
<dbReference type="RefSeq" id="XP_068355458.1">
    <property type="nucleotide sequence ID" value="XM_068493516.1"/>
</dbReference>
<dbReference type="Pfam" id="PF09439">
    <property type="entry name" value="SRPRB"/>
    <property type="match status" value="1"/>
</dbReference>
<keyword evidence="7 11" id="KW-1133">Transmembrane helix</keyword>
<dbReference type="InterPro" id="IPR024156">
    <property type="entry name" value="Small_GTPase_ARF"/>
</dbReference>
<keyword evidence="10 12" id="KW-0675">Receptor</keyword>
<name>A0A1J4JUD3_9EUKA</name>
<evidence type="ECO:0000256" key="8">
    <source>
        <dbReference type="ARBA" id="ARBA00023134"/>
    </source>
</evidence>
<keyword evidence="5" id="KW-0547">Nucleotide-binding</keyword>
<dbReference type="PANTHER" id="PTHR45909:SF1">
    <property type="entry name" value="ADP-RIBOSYLATION FACTOR-RELATED PROTEIN 1"/>
    <property type="match status" value="1"/>
</dbReference>